<protein>
    <recommendedName>
        <fullName evidence="2">Peptidase M1 membrane alanine aminopeptidase domain-containing protein</fullName>
    </recommendedName>
</protein>
<dbReference type="SUPFAM" id="SSF55486">
    <property type="entry name" value="Metalloproteases ('zincins'), catalytic domain"/>
    <property type="match status" value="1"/>
</dbReference>
<dbReference type="GO" id="GO:0008237">
    <property type="term" value="F:metallopeptidase activity"/>
    <property type="evidence" value="ECO:0007669"/>
    <property type="project" value="InterPro"/>
</dbReference>
<organism evidence="3 4">
    <name type="scientific">Hymenobacter fodinae</name>
    <dbReference type="NCBI Taxonomy" id="2510796"/>
    <lineage>
        <taxon>Bacteria</taxon>
        <taxon>Pseudomonadati</taxon>
        <taxon>Bacteroidota</taxon>
        <taxon>Cytophagia</taxon>
        <taxon>Cytophagales</taxon>
        <taxon>Hymenobacteraceae</taxon>
        <taxon>Hymenobacter</taxon>
    </lineage>
</organism>
<feature type="chain" id="PRO_5021333494" description="Peptidase M1 membrane alanine aminopeptidase domain-containing protein" evidence="1">
    <location>
        <begin position="20"/>
        <end position="416"/>
    </location>
</feature>
<dbReference type="Gene3D" id="1.10.390.10">
    <property type="entry name" value="Neutral Protease Domain 2"/>
    <property type="match status" value="1"/>
</dbReference>
<evidence type="ECO:0000313" key="4">
    <source>
        <dbReference type="Proteomes" id="UP000298337"/>
    </source>
</evidence>
<dbReference type="InterPro" id="IPR014782">
    <property type="entry name" value="Peptidase_M1_dom"/>
</dbReference>
<feature type="domain" description="Peptidase M1 membrane alanine aminopeptidase" evidence="2">
    <location>
        <begin position="275"/>
        <end position="382"/>
    </location>
</feature>
<proteinExistence type="predicted"/>
<evidence type="ECO:0000256" key="1">
    <source>
        <dbReference type="SAM" id="SignalP"/>
    </source>
</evidence>
<dbReference type="RefSeq" id="WP_135434558.1">
    <property type="nucleotide sequence ID" value="NZ_SRLA01000002.1"/>
</dbReference>
<reference evidence="3 4" key="1">
    <citation type="submission" date="2019-04" db="EMBL/GenBank/DDBJ databases">
        <authorList>
            <person name="Feng G."/>
            <person name="Zhang J."/>
            <person name="Zhu H."/>
        </authorList>
    </citation>
    <scope>NUCLEOTIDE SEQUENCE [LARGE SCALE GENOMIC DNA]</scope>
    <source>
        <strain evidence="3 4">92R-1</strain>
    </source>
</reference>
<dbReference type="InterPro" id="IPR027268">
    <property type="entry name" value="Peptidase_M4/M1_CTD_sf"/>
</dbReference>
<dbReference type="Proteomes" id="UP000298337">
    <property type="component" value="Unassembled WGS sequence"/>
</dbReference>
<evidence type="ECO:0000259" key="2">
    <source>
        <dbReference type="Pfam" id="PF01433"/>
    </source>
</evidence>
<dbReference type="GO" id="GO:0008270">
    <property type="term" value="F:zinc ion binding"/>
    <property type="evidence" value="ECO:0007669"/>
    <property type="project" value="InterPro"/>
</dbReference>
<comment type="caution">
    <text evidence="3">The sequence shown here is derived from an EMBL/GenBank/DDBJ whole genome shotgun (WGS) entry which is preliminary data.</text>
</comment>
<feature type="signal peptide" evidence="1">
    <location>
        <begin position="1"/>
        <end position="19"/>
    </location>
</feature>
<keyword evidence="1" id="KW-0732">Signal</keyword>
<dbReference type="Pfam" id="PF01433">
    <property type="entry name" value="Peptidase_M1"/>
    <property type="match status" value="1"/>
</dbReference>
<accession>A0A4Z0P9S5</accession>
<dbReference type="AlphaFoldDB" id="A0A4Z0P9S5"/>
<sequence length="416" mass="46226">MKYLFLLLSIILSSLSSSAATPNQVQIAVKLEPRTKQFWCRYTLTLPADAAETSVQLNLNKAFTITGLESHGAVRKQIAPRFYATAGDTVQAIELTYRPGKQRRRVVLTYQGTMPPKFATPEVMELSGHSNWLPSRPLREYELIDYVLQVQAPETYRIISSRPPIRHSQGRSTFRGLTSAIEPTVVAAEHVYEATTGAPTPIKVSKAAAPLLHPDSLMLSEAERVVAFYNRSIGQQDPIPRFAILLTGADRDAFALLDNAAVITYPDFDVRKRIDQLVLAHEISHKWWAYGSFNDYNDWLNEAFATYSSLLYLRATADTAGYRQELAKRVASAAGAPAIIGFDKTAHSYPTYRRVVYDKGTVILAALHDRLGDASFLAILATTAARKTSSTSEFLLIVEQAAGLETRQWLEKLLST</sequence>
<evidence type="ECO:0000313" key="3">
    <source>
        <dbReference type="EMBL" id="TGE08648.1"/>
    </source>
</evidence>
<gene>
    <name evidence="3" type="ORF">EU556_13200</name>
</gene>
<dbReference type="OrthoDB" id="100605at2"/>
<dbReference type="EMBL" id="SRLA01000002">
    <property type="protein sequence ID" value="TGE08648.1"/>
    <property type="molecule type" value="Genomic_DNA"/>
</dbReference>
<keyword evidence="4" id="KW-1185">Reference proteome</keyword>
<name>A0A4Z0P9S5_9BACT</name>